<dbReference type="GO" id="GO:0035091">
    <property type="term" value="F:phosphatidylinositol binding"/>
    <property type="evidence" value="ECO:0007669"/>
    <property type="project" value="InterPro"/>
</dbReference>
<feature type="compositionally biased region" description="Pro residues" evidence="1">
    <location>
        <begin position="646"/>
        <end position="658"/>
    </location>
</feature>
<dbReference type="Gene3D" id="1.20.58.160">
    <property type="match status" value="1"/>
</dbReference>
<name>A0A165D5J2_EXIGL</name>
<dbReference type="GO" id="GO:0051666">
    <property type="term" value="P:actin cortical patch localization"/>
    <property type="evidence" value="ECO:0007669"/>
    <property type="project" value="TreeGrafter"/>
</dbReference>
<evidence type="ECO:0000313" key="3">
    <source>
        <dbReference type="EMBL" id="KZV83828.1"/>
    </source>
</evidence>
<dbReference type="AlphaFoldDB" id="A0A165D5J2"/>
<feature type="region of interest" description="Disordered" evidence="1">
    <location>
        <begin position="573"/>
        <end position="882"/>
    </location>
</feature>
<dbReference type="CDD" id="cd21383">
    <property type="entry name" value="GAT_GGA_Tom1-like"/>
    <property type="match status" value="1"/>
</dbReference>
<feature type="compositionally biased region" description="Polar residues" evidence="1">
    <location>
        <begin position="801"/>
        <end position="811"/>
    </location>
</feature>
<feature type="compositionally biased region" description="Basic and acidic residues" evidence="1">
    <location>
        <begin position="684"/>
        <end position="694"/>
    </location>
</feature>
<dbReference type="PROSITE" id="PS50179">
    <property type="entry name" value="VHS"/>
    <property type="match status" value="1"/>
</dbReference>
<dbReference type="Gene3D" id="1.25.40.90">
    <property type="match status" value="1"/>
</dbReference>
<dbReference type="Pfam" id="PF00790">
    <property type="entry name" value="VHS"/>
    <property type="match status" value="1"/>
</dbReference>
<proteinExistence type="predicted"/>
<evidence type="ECO:0000313" key="4">
    <source>
        <dbReference type="Proteomes" id="UP000077266"/>
    </source>
</evidence>
<dbReference type="InterPro" id="IPR002014">
    <property type="entry name" value="VHS_dom"/>
</dbReference>
<feature type="region of interest" description="Disordered" evidence="1">
    <location>
        <begin position="336"/>
        <end position="411"/>
    </location>
</feature>
<feature type="compositionally biased region" description="Low complexity" evidence="1">
    <location>
        <begin position="779"/>
        <end position="792"/>
    </location>
</feature>
<dbReference type="STRING" id="1314781.A0A165D5J2"/>
<dbReference type="GO" id="GO:0030479">
    <property type="term" value="C:actin cortical patch"/>
    <property type="evidence" value="ECO:0007669"/>
    <property type="project" value="TreeGrafter"/>
</dbReference>
<feature type="compositionally biased region" description="Basic and acidic residues" evidence="1">
    <location>
        <begin position="708"/>
        <end position="720"/>
    </location>
</feature>
<organism evidence="3 4">
    <name type="scientific">Exidia glandulosa HHB12029</name>
    <dbReference type="NCBI Taxonomy" id="1314781"/>
    <lineage>
        <taxon>Eukaryota</taxon>
        <taxon>Fungi</taxon>
        <taxon>Dikarya</taxon>
        <taxon>Basidiomycota</taxon>
        <taxon>Agaricomycotina</taxon>
        <taxon>Agaricomycetes</taxon>
        <taxon>Auriculariales</taxon>
        <taxon>Exidiaceae</taxon>
        <taxon>Exidia</taxon>
    </lineage>
</organism>
<keyword evidence="4" id="KW-1185">Reference proteome</keyword>
<dbReference type="GO" id="GO:0007034">
    <property type="term" value="P:vacuolar transport"/>
    <property type="evidence" value="ECO:0007669"/>
    <property type="project" value="UniProtKB-ARBA"/>
</dbReference>
<feature type="compositionally biased region" description="Low complexity" evidence="1">
    <location>
        <begin position="578"/>
        <end position="619"/>
    </location>
</feature>
<feature type="domain" description="VHS" evidence="2">
    <location>
        <begin position="219"/>
        <end position="310"/>
    </location>
</feature>
<dbReference type="CDD" id="cd16980">
    <property type="entry name" value="VHS_Lsb5"/>
    <property type="match status" value="1"/>
</dbReference>
<dbReference type="PANTHER" id="PTHR47789">
    <property type="entry name" value="LAS SEVENTEEN-BINDING PROTEIN 5"/>
    <property type="match status" value="1"/>
</dbReference>
<feature type="compositionally biased region" description="Basic residues" evidence="1">
    <location>
        <begin position="1"/>
        <end position="10"/>
    </location>
</feature>
<sequence>MKKLFQRQKTPKAGVPTLAGANSDSPQPSPAPTSDEHWVVLQPTQPPSQQHPHDYNTLPQGAAPLNLNPVFAQDGSQPANHSPRANGHPSPANVQLHPHHAHHPSHTTNESHAHSHGPHGGGYELAGSVSAHSDGLPTPAPKDQQQPAKLQKKGFFGRNSDKDKDKDRERDRDRDRHREREHRDHGGERGDHQEPQHRGPTGQPGELTRMIGYLTGFASDDWTIVLEVCERAAANDANAKEAAKALRREFKYAEPGAQMAAARLWAIMLRYSSDIFIAQTTTKKFLDVVEDVCTSSKTTPVVRERLLEVLAGAAYAHPSSGREGFAGAWRRVKAHGQPDEGIPFDDLDPMFTPPAPKRTHAPRPQYGAGEHGAVPVPYGNERERNPFDTQQRPRGDRRRERTQQSQVVPSVEEDMRRLFEECEVARGNAQLLSQAMTFAKPSELLGNQVIKEFHTKCMASQDFIVAQIPWATANAERSRERLAEQQALAAVAAANVNGPTAAQQQLSHAETAEEQLLATLLFANQDLVEAFRQYDELERIGMQEAEEKEVEARSRVETKLDRTQIQYWTADGSFQLEAPGQSGGPSRSPSPSSFHHSASGAAGAGSTRPSLPHQHSFGSSQGGAGGVGPQIHALPPTPTAHHGSQMPPPPPAPLGPRKPPSRSSSPTRLDRRVSHSQHTGSEPELERPEPRELDMPLAPSAKALGKRRAVEHDFDTHDLFRQPGEQQRHGPGGFDDSVSNHSEDSDDSSAPSHANRPKWARGTTYVYDAAAERSKERQAVQQAQKQQQQQQQGLSPLTPGAPTSAQPNSGKPSIVQPKVAPVQTQTVAADAKGKGSLRGKPSPASTDKIRTRSPSQTTPTGKTLPRGGTTVTVVNGATQPRP</sequence>
<dbReference type="GO" id="GO:0007015">
    <property type="term" value="P:actin filament organization"/>
    <property type="evidence" value="ECO:0007669"/>
    <property type="project" value="InterPro"/>
</dbReference>
<feature type="region of interest" description="Disordered" evidence="1">
    <location>
        <begin position="1"/>
        <end position="207"/>
    </location>
</feature>
<dbReference type="GO" id="GO:0006897">
    <property type="term" value="P:endocytosis"/>
    <property type="evidence" value="ECO:0007669"/>
    <property type="project" value="InterPro"/>
</dbReference>
<dbReference type="InterPro" id="IPR038425">
    <property type="entry name" value="GAT_sf"/>
</dbReference>
<dbReference type="OrthoDB" id="10255964at2759"/>
<protein>
    <recommendedName>
        <fullName evidence="2">VHS domain-containing protein</fullName>
    </recommendedName>
</protein>
<dbReference type="Proteomes" id="UP000077266">
    <property type="component" value="Unassembled WGS sequence"/>
</dbReference>
<dbReference type="EMBL" id="KV426253">
    <property type="protein sequence ID" value="KZV83828.1"/>
    <property type="molecule type" value="Genomic_DNA"/>
</dbReference>
<dbReference type="SUPFAM" id="SSF89009">
    <property type="entry name" value="GAT-like domain"/>
    <property type="match status" value="1"/>
</dbReference>
<reference evidence="3 4" key="1">
    <citation type="journal article" date="2016" name="Mol. Biol. Evol.">
        <title>Comparative Genomics of Early-Diverging Mushroom-Forming Fungi Provides Insights into the Origins of Lignocellulose Decay Capabilities.</title>
        <authorList>
            <person name="Nagy L.G."/>
            <person name="Riley R."/>
            <person name="Tritt A."/>
            <person name="Adam C."/>
            <person name="Daum C."/>
            <person name="Floudas D."/>
            <person name="Sun H."/>
            <person name="Yadav J.S."/>
            <person name="Pangilinan J."/>
            <person name="Larsson K.H."/>
            <person name="Matsuura K."/>
            <person name="Barry K."/>
            <person name="Labutti K."/>
            <person name="Kuo R."/>
            <person name="Ohm R.A."/>
            <person name="Bhattacharya S.S."/>
            <person name="Shirouzu T."/>
            <person name="Yoshinaga Y."/>
            <person name="Martin F.M."/>
            <person name="Grigoriev I.V."/>
            <person name="Hibbett D.S."/>
        </authorList>
    </citation>
    <scope>NUCLEOTIDE SEQUENCE [LARGE SCALE GENOMIC DNA]</scope>
    <source>
        <strain evidence="3 4">HHB12029</strain>
    </source>
</reference>
<dbReference type="GO" id="GO:0043130">
    <property type="term" value="F:ubiquitin binding"/>
    <property type="evidence" value="ECO:0007669"/>
    <property type="project" value="InterPro"/>
</dbReference>
<evidence type="ECO:0000256" key="1">
    <source>
        <dbReference type="SAM" id="MobiDB-lite"/>
    </source>
</evidence>
<accession>A0A165D5J2</accession>
<dbReference type="PANTHER" id="PTHR47789:SF2">
    <property type="entry name" value="VHS DOMAIN-CONTAINING PROTEIN"/>
    <property type="match status" value="1"/>
</dbReference>
<dbReference type="SUPFAM" id="SSF48464">
    <property type="entry name" value="ENTH/VHS domain"/>
    <property type="match status" value="1"/>
</dbReference>
<evidence type="ECO:0000259" key="2">
    <source>
        <dbReference type="PROSITE" id="PS50179"/>
    </source>
</evidence>
<dbReference type="InParanoid" id="A0A165D5J2"/>
<feature type="compositionally biased region" description="Polar residues" evidence="1">
    <location>
        <begin position="852"/>
        <end position="861"/>
    </location>
</feature>
<feature type="compositionally biased region" description="Low complexity" evidence="1">
    <location>
        <begin position="867"/>
        <end position="876"/>
    </location>
</feature>
<feature type="compositionally biased region" description="Basic and acidic residues" evidence="1">
    <location>
        <begin position="380"/>
        <end position="402"/>
    </location>
</feature>
<dbReference type="InterPro" id="IPR008942">
    <property type="entry name" value="ENTH_VHS"/>
</dbReference>
<feature type="compositionally biased region" description="Basic and acidic residues" evidence="1">
    <location>
        <begin position="159"/>
        <end position="197"/>
    </location>
</feature>
<gene>
    <name evidence="3" type="ORF">EXIGLDRAFT_727912</name>
</gene>
<dbReference type="InterPro" id="IPR045007">
    <property type="entry name" value="LSB5"/>
</dbReference>